<organism evidence="1 2">
    <name type="scientific">Nocardioides jiangsuensis</name>
    <dbReference type="NCBI Taxonomy" id="2866161"/>
    <lineage>
        <taxon>Bacteria</taxon>
        <taxon>Bacillati</taxon>
        <taxon>Actinomycetota</taxon>
        <taxon>Actinomycetes</taxon>
        <taxon>Propionibacteriales</taxon>
        <taxon>Nocardioidaceae</taxon>
        <taxon>Nocardioides</taxon>
    </lineage>
</organism>
<evidence type="ECO:0000313" key="1">
    <source>
        <dbReference type="EMBL" id="MBY9075965.1"/>
    </source>
</evidence>
<keyword evidence="2" id="KW-1185">Reference proteome</keyword>
<protein>
    <submittedName>
        <fullName evidence="1">Protein DA1</fullName>
    </submittedName>
</protein>
<dbReference type="EMBL" id="JAIEZQ010000002">
    <property type="protein sequence ID" value="MBY9075965.1"/>
    <property type="molecule type" value="Genomic_DNA"/>
</dbReference>
<dbReference type="Proteomes" id="UP000754710">
    <property type="component" value="Unassembled WGS sequence"/>
</dbReference>
<reference evidence="1 2" key="1">
    <citation type="submission" date="2021-08" db="EMBL/GenBank/DDBJ databases">
        <title>Nocardioides bacterium WL0053 sp. nov., isolated from the sediment.</title>
        <authorList>
            <person name="Wang L."/>
            <person name="Zhang D."/>
            <person name="Zhang A."/>
        </authorList>
    </citation>
    <scope>NUCLEOTIDE SEQUENCE [LARGE SCALE GENOMIC DNA]</scope>
    <source>
        <strain evidence="1 2">WL0053</strain>
    </source>
</reference>
<evidence type="ECO:0000313" key="2">
    <source>
        <dbReference type="Proteomes" id="UP000754710"/>
    </source>
</evidence>
<name>A0ABS7RLP4_9ACTN</name>
<proteinExistence type="predicted"/>
<accession>A0ABS7RLP4</accession>
<gene>
    <name evidence="1" type="ORF">K1X13_14115</name>
</gene>
<sequence>MASLGLTIRHPVKLILKPPAQLTSAGLFTTGPDQLGVTQWTHDGYGRLTGAITIGIAAGLPRPHFRRVLAHEFGHALLAQAGPAKVSPVVAEGFSEALALEHLRGSGAGAVERQIAAQMIASEDPLYGGGLRLVAFAVDRYGLKAVLHALETGRAAAVGLR</sequence>
<dbReference type="RefSeq" id="WP_221025654.1">
    <property type="nucleotide sequence ID" value="NZ_JAIEZQ010000002.1"/>
</dbReference>
<comment type="caution">
    <text evidence="1">The sequence shown here is derived from an EMBL/GenBank/DDBJ whole genome shotgun (WGS) entry which is preliminary data.</text>
</comment>